<keyword evidence="5 8" id="KW-1133">Transmembrane helix</keyword>
<keyword evidence="4 8" id="KW-0812">Transmembrane</keyword>
<evidence type="ECO:0000256" key="3">
    <source>
        <dbReference type="ARBA" id="ARBA00022606"/>
    </source>
</evidence>
<evidence type="ECO:0000313" key="10">
    <source>
        <dbReference type="EMBL" id="NXS64493.1"/>
    </source>
</evidence>
<evidence type="ECO:0000256" key="4">
    <source>
        <dbReference type="ARBA" id="ARBA00022692"/>
    </source>
</evidence>
<dbReference type="InterPro" id="IPR017452">
    <property type="entry name" value="GPCR_Rhodpsn_7TM"/>
</dbReference>
<dbReference type="GO" id="GO:0004984">
    <property type="term" value="F:olfactory receptor activity"/>
    <property type="evidence" value="ECO:0007669"/>
    <property type="project" value="InterPro"/>
</dbReference>
<evidence type="ECO:0000256" key="7">
    <source>
        <dbReference type="ARBA" id="ARBA00023224"/>
    </source>
</evidence>
<keyword evidence="2" id="KW-1003">Cell membrane</keyword>
<feature type="transmembrane region" description="Helical" evidence="8">
    <location>
        <begin position="68"/>
        <end position="88"/>
    </location>
</feature>
<evidence type="ECO:0000256" key="8">
    <source>
        <dbReference type="SAM" id="Phobius"/>
    </source>
</evidence>
<dbReference type="EMBL" id="VYZX01062161">
    <property type="protein sequence ID" value="NXS64493.1"/>
    <property type="molecule type" value="Genomic_DNA"/>
</dbReference>
<accession>A0A7L2W2D8</accession>
<feature type="domain" description="G-protein coupled receptors family 1 profile" evidence="9">
    <location>
        <begin position="1"/>
        <end position="86"/>
    </location>
</feature>
<dbReference type="SUPFAM" id="SSF81321">
    <property type="entry name" value="Family A G protein-coupled receptor-like"/>
    <property type="match status" value="1"/>
</dbReference>
<dbReference type="Proteomes" id="UP000520535">
    <property type="component" value="Unassembled WGS sequence"/>
</dbReference>
<name>A0A7L2W2D8_9AVES</name>
<evidence type="ECO:0000256" key="2">
    <source>
        <dbReference type="ARBA" id="ARBA00022475"/>
    </source>
</evidence>
<gene>
    <name evidence="10" type="primary">Or2c3</name>
    <name evidence="10" type="ORF">BRALEP_R10792</name>
</gene>
<protein>
    <submittedName>
        <fullName evidence="10">OR2C3 protein</fullName>
    </submittedName>
</protein>
<keyword evidence="11" id="KW-1185">Reference proteome</keyword>
<evidence type="ECO:0000256" key="6">
    <source>
        <dbReference type="ARBA" id="ARBA00023136"/>
    </source>
</evidence>
<dbReference type="InterPro" id="IPR000725">
    <property type="entry name" value="Olfact_rcpt"/>
</dbReference>
<evidence type="ECO:0000256" key="5">
    <source>
        <dbReference type="ARBA" id="ARBA00022989"/>
    </source>
</evidence>
<keyword evidence="7" id="KW-0807">Transducer</keyword>
<dbReference type="GO" id="GO:0005886">
    <property type="term" value="C:plasma membrane"/>
    <property type="evidence" value="ECO:0007669"/>
    <property type="project" value="UniProtKB-SubCell"/>
</dbReference>
<dbReference type="Pfam" id="PF13853">
    <property type="entry name" value="7tm_4"/>
    <property type="match status" value="1"/>
</dbReference>
<evidence type="ECO:0000259" key="9">
    <source>
        <dbReference type="PROSITE" id="PS50262"/>
    </source>
</evidence>
<comment type="caution">
    <text evidence="10">The sequence shown here is derived from an EMBL/GenBank/DDBJ whole genome shotgun (WGS) entry which is preliminary data.</text>
</comment>
<reference evidence="10 11" key="1">
    <citation type="submission" date="2019-09" db="EMBL/GenBank/DDBJ databases">
        <title>Bird 10,000 Genomes (B10K) Project - Family phase.</title>
        <authorList>
            <person name="Zhang G."/>
        </authorList>
    </citation>
    <scope>NUCLEOTIDE SEQUENCE [LARGE SCALE GENOMIC DNA]</scope>
    <source>
        <strain evidence="10">B10K-DU-012-52</strain>
    </source>
</reference>
<evidence type="ECO:0000313" key="11">
    <source>
        <dbReference type="Proteomes" id="UP000520535"/>
    </source>
</evidence>
<feature type="transmembrane region" description="Helical" evidence="8">
    <location>
        <begin position="34"/>
        <end position="56"/>
    </location>
</feature>
<sequence length="94" mass="10633">VFVTLPFSFIALSYGKIIRAILKMPSALGRRKAFSTCSSHLAVVTLFYGSATVFYLKRRSRDSVGTDKFLSLFYTVVTPVFNPVIYSLRNQEVR</sequence>
<dbReference type="GO" id="GO:0007186">
    <property type="term" value="P:G protein-coupled receptor signaling pathway"/>
    <property type="evidence" value="ECO:0007669"/>
    <property type="project" value="InterPro"/>
</dbReference>
<dbReference type="PANTHER" id="PTHR26453">
    <property type="entry name" value="OLFACTORY RECEPTOR"/>
    <property type="match status" value="1"/>
</dbReference>
<feature type="non-terminal residue" evidence="10">
    <location>
        <position position="1"/>
    </location>
</feature>
<dbReference type="AlphaFoldDB" id="A0A7L2W2D8"/>
<keyword evidence="6 8" id="KW-0472">Membrane</keyword>
<feature type="non-terminal residue" evidence="10">
    <location>
        <position position="94"/>
    </location>
</feature>
<comment type="subcellular location">
    <subcellularLocation>
        <location evidence="1">Cell membrane</location>
        <topology evidence="1">Multi-pass membrane protein</topology>
    </subcellularLocation>
</comment>
<feature type="transmembrane region" description="Helical" evidence="8">
    <location>
        <begin position="6"/>
        <end position="22"/>
    </location>
</feature>
<dbReference type="PRINTS" id="PR00245">
    <property type="entry name" value="OLFACTORYR"/>
</dbReference>
<dbReference type="PROSITE" id="PS50262">
    <property type="entry name" value="G_PROTEIN_RECEP_F1_2"/>
    <property type="match status" value="1"/>
</dbReference>
<proteinExistence type="predicted"/>
<organism evidence="10 11">
    <name type="scientific">Brachypteracias leptosomus</name>
    <name type="common">short-legged ground-roller</name>
    <dbReference type="NCBI Taxonomy" id="135165"/>
    <lineage>
        <taxon>Eukaryota</taxon>
        <taxon>Metazoa</taxon>
        <taxon>Chordata</taxon>
        <taxon>Craniata</taxon>
        <taxon>Vertebrata</taxon>
        <taxon>Euteleostomi</taxon>
        <taxon>Archelosauria</taxon>
        <taxon>Archosauria</taxon>
        <taxon>Dinosauria</taxon>
        <taxon>Saurischia</taxon>
        <taxon>Theropoda</taxon>
        <taxon>Coelurosauria</taxon>
        <taxon>Aves</taxon>
        <taxon>Neognathae</taxon>
        <taxon>Neoaves</taxon>
        <taxon>Telluraves</taxon>
        <taxon>Coraciimorphae</taxon>
        <taxon>Coraciiformes</taxon>
        <taxon>Brachypteraciidae</taxon>
        <taxon>Brachypteracias</taxon>
    </lineage>
</organism>
<dbReference type="Gene3D" id="1.20.1070.10">
    <property type="entry name" value="Rhodopsin 7-helix transmembrane proteins"/>
    <property type="match status" value="1"/>
</dbReference>
<evidence type="ECO:0000256" key="1">
    <source>
        <dbReference type="ARBA" id="ARBA00004651"/>
    </source>
</evidence>
<dbReference type="OrthoDB" id="9975554at2759"/>
<keyword evidence="3" id="KW-0716">Sensory transduction</keyword>